<name>A0A392TJ51_9FABA</name>
<feature type="non-terminal residue" evidence="1">
    <location>
        <position position="17"/>
    </location>
</feature>
<evidence type="ECO:0000313" key="1">
    <source>
        <dbReference type="EMBL" id="MCI61153.1"/>
    </source>
</evidence>
<organism evidence="1 2">
    <name type="scientific">Trifolium medium</name>
    <dbReference type="NCBI Taxonomy" id="97028"/>
    <lineage>
        <taxon>Eukaryota</taxon>
        <taxon>Viridiplantae</taxon>
        <taxon>Streptophyta</taxon>
        <taxon>Embryophyta</taxon>
        <taxon>Tracheophyta</taxon>
        <taxon>Spermatophyta</taxon>
        <taxon>Magnoliopsida</taxon>
        <taxon>eudicotyledons</taxon>
        <taxon>Gunneridae</taxon>
        <taxon>Pentapetalae</taxon>
        <taxon>rosids</taxon>
        <taxon>fabids</taxon>
        <taxon>Fabales</taxon>
        <taxon>Fabaceae</taxon>
        <taxon>Papilionoideae</taxon>
        <taxon>50 kb inversion clade</taxon>
        <taxon>NPAAA clade</taxon>
        <taxon>Hologalegina</taxon>
        <taxon>IRL clade</taxon>
        <taxon>Trifolieae</taxon>
        <taxon>Trifolium</taxon>
    </lineage>
</organism>
<dbReference type="EMBL" id="LXQA010594515">
    <property type="protein sequence ID" value="MCI61153.1"/>
    <property type="molecule type" value="Genomic_DNA"/>
</dbReference>
<dbReference type="AlphaFoldDB" id="A0A392TJ51"/>
<protein>
    <submittedName>
        <fullName evidence="1">Uncharacterized protein</fullName>
    </submittedName>
</protein>
<reference evidence="1 2" key="1">
    <citation type="journal article" date="2018" name="Front. Plant Sci.">
        <title>Red Clover (Trifolium pratense) and Zigzag Clover (T. medium) - A Picture of Genomic Similarities and Differences.</title>
        <authorList>
            <person name="Dluhosova J."/>
            <person name="Istvanek J."/>
            <person name="Nedelnik J."/>
            <person name="Repkova J."/>
        </authorList>
    </citation>
    <scope>NUCLEOTIDE SEQUENCE [LARGE SCALE GENOMIC DNA]</scope>
    <source>
        <strain evidence="2">cv. 10/8</strain>
        <tissue evidence="1">Leaf</tissue>
    </source>
</reference>
<accession>A0A392TJ51</accession>
<sequence length="17" mass="1777">MAAGWQQAFAAAEDPGR</sequence>
<evidence type="ECO:0000313" key="2">
    <source>
        <dbReference type="Proteomes" id="UP000265520"/>
    </source>
</evidence>
<proteinExistence type="predicted"/>
<dbReference type="Proteomes" id="UP000265520">
    <property type="component" value="Unassembled WGS sequence"/>
</dbReference>
<comment type="caution">
    <text evidence="1">The sequence shown here is derived from an EMBL/GenBank/DDBJ whole genome shotgun (WGS) entry which is preliminary data.</text>
</comment>
<keyword evidence="2" id="KW-1185">Reference proteome</keyword>